<dbReference type="InterPro" id="IPR033788">
    <property type="entry name" value="VbhA-like"/>
</dbReference>
<comment type="caution">
    <text evidence="2">The sequence shown here is derived from an EMBL/GenBank/DDBJ whole genome shotgun (WGS) entry which is preliminary data.</text>
</comment>
<accession>A0A133KPY8</accession>
<organism evidence="2 3">
    <name type="scientific">Bifidobacterium bifidum</name>
    <dbReference type="NCBI Taxonomy" id="1681"/>
    <lineage>
        <taxon>Bacteria</taxon>
        <taxon>Bacillati</taxon>
        <taxon>Actinomycetota</taxon>
        <taxon>Actinomycetes</taxon>
        <taxon>Bifidobacteriales</taxon>
        <taxon>Bifidobacteriaceae</taxon>
        <taxon>Bifidobacterium</taxon>
    </lineage>
</organism>
<protein>
    <recommendedName>
        <fullName evidence="1">Antitoxin VbhA domain-containing protein</fullName>
    </recommendedName>
</protein>
<proteinExistence type="predicted"/>
<evidence type="ECO:0000259" key="1">
    <source>
        <dbReference type="Pfam" id="PF18495"/>
    </source>
</evidence>
<name>A0A133KPY8_BIFBI</name>
<dbReference type="CDD" id="cd11586">
    <property type="entry name" value="VbhA_like"/>
    <property type="match status" value="1"/>
</dbReference>
<sequence length="64" mass="6910">MGAVSGDWLNDRVEDVALAVHSTQMEGGAVSVAFMDDARDYARGLIDPAELVARTRRRYGLDAA</sequence>
<dbReference type="AlphaFoldDB" id="A0A133KPY8"/>
<feature type="domain" description="Antitoxin VbhA" evidence="1">
    <location>
        <begin position="12"/>
        <end position="58"/>
    </location>
</feature>
<gene>
    <name evidence="2" type="ORF">HMPREF3196_01033</name>
</gene>
<dbReference type="InterPro" id="IPR043038">
    <property type="entry name" value="VbhA_sf"/>
</dbReference>
<dbReference type="InterPro" id="IPR041535">
    <property type="entry name" value="VbhA"/>
</dbReference>
<dbReference type="Proteomes" id="UP000070092">
    <property type="component" value="Unassembled WGS sequence"/>
</dbReference>
<dbReference type="EMBL" id="LRPO01000030">
    <property type="protein sequence ID" value="KWZ81460.1"/>
    <property type="molecule type" value="Genomic_DNA"/>
</dbReference>
<dbReference type="RefSeq" id="WP_021647785.1">
    <property type="nucleotide sequence ID" value="NZ_JADPYV010000002.1"/>
</dbReference>
<dbReference type="Pfam" id="PF18495">
    <property type="entry name" value="VbhA"/>
    <property type="match status" value="1"/>
</dbReference>
<reference evidence="2 3" key="1">
    <citation type="submission" date="2016-01" db="EMBL/GenBank/DDBJ databases">
        <authorList>
            <person name="Oliw E.H."/>
        </authorList>
    </citation>
    <scope>NUCLEOTIDE SEQUENCE [LARGE SCALE GENOMIC DNA]</scope>
    <source>
        <strain evidence="2 3">MJR8628B</strain>
    </source>
</reference>
<evidence type="ECO:0000313" key="3">
    <source>
        <dbReference type="Proteomes" id="UP000070092"/>
    </source>
</evidence>
<dbReference type="Gene3D" id="1.10.8.1050">
    <property type="entry name" value="Antitoxin VbhA-like"/>
    <property type="match status" value="1"/>
</dbReference>
<dbReference type="PATRIC" id="fig|1681.53.peg.1020"/>
<evidence type="ECO:0000313" key="2">
    <source>
        <dbReference type="EMBL" id="KWZ81460.1"/>
    </source>
</evidence>